<dbReference type="InterPro" id="IPR037185">
    <property type="entry name" value="EmrE-like"/>
</dbReference>
<evidence type="ECO:0000256" key="4">
    <source>
        <dbReference type="ARBA" id="ARBA00022692"/>
    </source>
</evidence>
<dbReference type="InterPro" id="IPR045324">
    <property type="entry name" value="Small_multidrug_res"/>
</dbReference>
<dbReference type="PANTHER" id="PTHR30561:SF0">
    <property type="entry name" value="GUANIDINIUM EXPORTER"/>
    <property type="match status" value="1"/>
</dbReference>
<dbReference type="Pfam" id="PF00893">
    <property type="entry name" value="Multi_Drug_Res"/>
    <property type="match status" value="1"/>
</dbReference>
<dbReference type="OrthoDB" id="9808638at2"/>
<proteinExistence type="inferred from homology"/>
<gene>
    <name evidence="11" type="ORF">CQA57_06100</name>
</gene>
<evidence type="ECO:0000256" key="2">
    <source>
        <dbReference type="ARBA" id="ARBA00022448"/>
    </source>
</evidence>
<comment type="subcellular location">
    <subcellularLocation>
        <location evidence="1 9">Cell membrane</location>
        <topology evidence="1 9">Multi-pass membrane protein</topology>
    </subcellularLocation>
</comment>
<protein>
    <recommendedName>
        <fullName evidence="8">Guanidinium exporter</fullName>
    </recommendedName>
</protein>
<evidence type="ECO:0000313" key="11">
    <source>
        <dbReference type="EMBL" id="RDU72819.1"/>
    </source>
</evidence>
<evidence type="ECO:0000256" key="1">
    <source>
        <dbReference type="ARBA" id="ARBA00004651"/>
    </source>
</evidence>
<dbReference type="Proteomes" id="UP000256695">
    <property type="component" value="Unassembled WGS sequence"/>
</dbReference>
<evidence type="ECO:0000313" key="12">
    <source>
        <dbReference type="Proteomes" id="UP000256695"/>
    </source>
</evidence>
<comment type="similarity">
    <text evidence="7">Belongs to the drug/metabolite transporter (DMT) superfamily. Small multidrug resistance (SMR) (TC 2.A.7.1) family. Gdx/SugE subfamily.</text>
</comment>
<feature type="transmembrane region" description="Helical" evidence="10">
    <location>
        <begin position="60"/>
        <end position="81"/>
    </location>
</feature>
<keyword evidence="2" id="KW-0813">Transport</keyword>
<organism evidence="11 12">
    <name type="scientific">Helicobacter anseris</name>
    <dbReference type="NCBI Taxonomy" id="375926"/>
    <lineage>
        <taxon>Bacteria</taxon>
        <taxon>Pseudomonadati</taxon>
        <taxon>Campylobacterota</taxon>
        <taxon>Epsilonproteobacteria</taxon>
        <taxon>Campylobacterales</taxon>
        <taxon>Helicobacteraceae</taxon>
        <taxon>Helicobacter</taxon>
    </lineage>
</organism>
<evidence type="ECO:0000256" key="9">
    <source>
        <dbReference type="RuleBase" id="RU003942"/>
    </source>
</evidence>
<reference evidence="11 12" key="1">
    <citation type="submission" date="2018-04" db="EMBL/GenBank/DDBJ databases">
        <title>Novel Campyloabacter and Helicobacter Species and Strains.</title>
        <authorList>
            <person name="Mannion A.J."/>
            <person name="Shen Z."/>
            <person name="Fox J.G."/>
        </authorList>
    </citation>
    <scope>NUCLEOTIDE SEQUENCE [LARGE SCALE GENOMIC DNA]</scope>
    <source>
        <strain evidence="11 12">MIT 04-9362</strain>
    </source>
</reference>
<evidence type="ECO:0000256" key="8">
    <source>
        <dbReference type="ARBA" id="ARBA00039168"/>
    </source>
</evidence>
<evidence type="ECO:0000256" key="7">
    <source>
        <dbReference type="ARBA" id="ARBA00038151"/>
    </source>
</evidence>
<feature type="transmembrane region" description="Helical" evidence="10">
    <location>
        <begin position="32"/>
        <end position="53"/>
    </location>
</feature>
<name>A0A3D8J5Q1_9HELI</name>
<keyword evidence="4 9" id="KW-0812">Transmembrane</keyword>
<dbReference type="AlphaFoldDB" id="A0A3D8J5Q1"/>
<accession>A0A3D8J5Q1</accession>
<keyword evidence="3" id="KW-1003">Cell membrane</keyword>
<keyword evidence="6 10" id="KW-0472">Membrane</keyword>
<dbReference type="InterPro" id="IPR000390">
    <property type="entry name" value="Small_drug/metabolite_transptr"/>
</dbReference>
<keyword evidence="5 10" id="KW-1133">Transmembrane helix</keyword>
<dbReference type="RefSeq" id="WP_115579349.1">
    <property type="nucleotide sequence ID" value="NZ_NXLX01000015.1"/>
</dbReference>
<evidence type="ECO:0000256" key="3">
    <source>
        <dbReference type="ARBA" id="ARBA00022475"/>
    </source>
</evidence>
<dbReference type="EMBL" id="NXLX01000015">
    <property type="protein sequence ID" value="RDU72819.1"/>
    <property type="molecule type" value="Genomic_DNA"/>
</dbReference>
<evidence type="ECO:0000256" key="6">
    <source>
        <dbReference type="ARBA" id="ARBA00023136"/>
    </source>
</evidence>
<dbReference type="GO" id="GO:0022857">
    <property type="term" value="F:transmembrane transporter activity"/>
    <property type="evidence" value="ECO:0007669"/>
    <property type="project" value="InterPro"/>
</dbReference>
<sequence length="107" mass="11739">MHWIFLIFAGCFEVLGILTMKKVSSKKGKSFWLWLCVLLLVFACSLSLLSLAMREIDISVAYAVWTGIGAVGGVVMARIIYQEKITLLKGVCLFVIIASVIGLKLLG</sequence>
<evidence type="ECO:0000256" key="10">
    <source>
        <dbReference type="SAM" id="Phobius"/>
    </source>
</evidence>
<dbReference type="PANTHER" id="PTHR30561">
    <property type="entry name" value="SMR FAMILY PROTON-DEPENDENT DRUG EFFLUX TRANSPORTER SUGE"/>
    <property type="match status" value="1"/>
</dbReference>
<dbReference type="GO" id="GO:0005886">
    <property type="term" value="C:plasma membrane"/>
    <property type="evidence" value="ECO:0007669"/>
    <property type="project" value="UniProtKB-SubCell"/>
</dbReference>
<keyword evidence="12" id="KW-1185">Reference proteome</keyword>
<evidence type="ECO:0000256" key="5">
    <source>
        <dbReference type="ARBA" id="ARBA00022989"/>
    </source>
</evidence>
<comment type="caution">
    <text evidence="11">The sequence shown here is derived from an EMBL/GenBank/DDBJ whole genome shotgun (WGS) entry which is preliminary data.</text>
</comment>
<dbReference type="Gene3D" id="1.10.3730.20">
    <property type="match status" value="1"/>
</dbReference>
<dbReference type="SUPFAM" id="SSF103481">
    <property type="entry name" value="Multidrug resistance efflux transporter EmrE"/>
    <property type="match status" value="1"/>
</dbReference>
<feature type="transmembrane region" description="Helical" evidence="10">
    <location>
        <begin position="87"/>
        <end position="106"/>
    </location>
</feature>